<accession>A0A8H6WH41</accession>
<name>A0A8H6WH41_MYCCL</name>
<dbReference type="PANTHER" id="PTHR23507:SF13">
    <property type="entry name" value="MFS GENERAL SUBSTRATE TRANSPORTER"/>
    <property type="match status" value="1"/>
</dbReference>
<dbReference type="Gene3D" id="1.20.1250.20">
    <property type="entry name" value="MFS general substrate transporter like domains"/>
    <property type="match status" value="1"/>
</dbReference>
<feature type="transmembrane region" description="Helical" evidence="6">
    <location>
        <begin position="588"/>
        <end position="610"/>
    </location>
</feature>
<keyword evidence="8" id="KW-1185">Reference proteome</keyword>
<proteinExistence type="predicted"/>
<dbReference type="EMBL" id="JACAZE010000005">
    <property type="protein sequence ID" value="KAF7317432.1"/>
    <property type="molecule type" value="Genomic_DNA"/>
</dbReference>
<dbReference type="OrthoDB" id="5204190at2759"/>
<comment type="subcellular location">
    <subcellularLocation>
        <location evidence="1">Membrane</location>
        <topology evidence="1">Multi-pass membrane protein</topology>
    </subcellularLocation>
</comment>
<comment type="caution">
    <text evidence="7">The sequence shown here is derived from an EMBL/GenBank/DDBJ whole genome shotgun (WGS) entry which is preliminary data.</text>
</comment>
<dbReference type="SUPFAM" id="SSF103473">
    <property type="entry name" value="MFS general substrate transporter"/>
    <property type="match status" value="1"/>
</dbReference>
<evidence type="ECO:0000256" key="1">
    <source>
        <dbReference type="ARBA" id="ARBA00004141"/>
    </source>
</evidence>
<feature type="compositionally biased region" description="Basic and acidic residues" evidence="5">
    <location>
        <begin position="21"/>
        <end position="32"/>
    </location>
</feature>
<evidence type="ECO:0000256" key="3">
    <source>
        <dbReference type="ARBA" id="ARBA00022989"/>
    </source>
</evidence>
<sequence length="951" mass="102407">MATISALSPPQHPAAAPSCPAEEKSTLKRTPEARNPSRKIGRLISPAPVAIPPQPTVDDSHLSHRPKEAGLLPSLASSNLQDAQTQNSTNSTHTYIGQSLVGSPHSRFELRWHPISSPPFILPFDEVIEKAEKSGMIWPDSEAREGFINPNVLPSSPNALDVWHRTDGLQSLDYIPFLAHLNHAPLRSAPISIPFAPTHGPGIVGVAMTELLRGGRGIFDPEASIEGHIPLAFRPRLCGWKERDDREKEGYLVIEWPGLQRFVSRFQLAAACSSAERTFTHALLYFTLRDDTVTDNSKKVHTPASAHIPLIFDQLRLLEVVSFNARDFYVRVLVVGRPALFTGDYYPVTEPSRVLALPLMSGATASESTPLLNGHSDAGVKPSRRHWSVRRAWGWFDAYRRVLLATLLLSTTFWFTSTPLIYSMRVFACDEYYSTPGRPPYEGEGDACAIPAIEATTASDIGYMSILTTFSGMLNLMLTAWEIRHWGLRAALVQQTFWPALRNLCQTYATYVGGRTAITIIQVTQLITILGGGLGYNLAANSYITELVKAEERTASFGVLAGMNMLGTAIGYVGGGLVGSLVSLHAPFQVTFTLLVGSTIFTGTSLPYVAPTASTSGEDKEKEKKRSSIASILVFRPVKFTLPSGKTIWWYGLTLLAVGTFAGALATSYVPLMLQLTATNRYEYGTAENGYLMASLSLSRALFLTFAFPKIISLGRRWYSSPSSSSPTSSPSPAVVDVEAETTALLSPTTTELRTGALIPSSVEGGDAAAPLADEAAAHIAPKETDEKHGSHFDLVFLQWSILVDAVLTSLVAFASKSWHINLAAVILPLASGTAPACKGVLMDMIPNAESEGKADAGIVNGTEVNDADEEQVKKAAEARAAARRADALAGITIIETLAWIATVAIFGQLFAVLSALGKPNLVFFCNAGVALGAAVVLAGVRFPPNIAGRK</sequence>
<feature type="transmembrane region" description="Helical" evidence="6">
    <location>
        <begin position="922"/>
        <end position="941"/>
    </location>
</feature>
<feature type="transmembrane region" description="Helical" evidence="6">
    <location>
        <begin position="557"/>
        <end position="582"/>
    </location>
</feature>
<keyword evidence="3 6" id="KW-1133">Transmembrane helix</keyword>
<evidence type="ECO:0000256" key="5">
    <source>
        <dbReference type="SAM" id="MobiDB-lite"/>
    </source>
</evidence>
<feature type="region of interest" description="Disordered" evidence="5">
    <location>
        <begin position="79"/>
        <end position="98"/>
    </location>
</feature>
<keyword evidence="2 6" id="KW-0812">Transmembrane</keyword>
<feature type="region of interest" description="Disordered" evidence="5">
    <location>
        <begin position="1"/>
        <end position="65"/>
    </location>
</feature>
<evidence type="ECO:0000256" key="6">
    <source>
        <dbReference type="SAM" id="Phobius"/>
    </source>
</evidence>
<gene>
    <name evidence="7" type="ORF">HMN09_00479900</name>
</gene>
<evidence type="ECO:0000313" key="8">
    <source>
        <dbReference type="Proteomes" id="UP000613580"/>
    </source>
</evidence>
<organism evidence="7 8">
    <name type="scientific">Mycena chlorophos</name>
    <name type="common">Agaric fungus</name>
    <name type="synonym">Agaricus chlorophos</name>
    <dbReference type="NCBI Taxonomy" id="658473"/>
    <lineage>
        <taxon>Eukaryota</taxon>
        <taxon>Fungi</taxon>
        <taxon>Dikarya</taxon>
        <taxon>Basidiomycota</taxon>
        <taxon>Agaricomycotina</taxon>
        <taxon>Agaricomycetes</taxon>
        <taxon>Agaricomycetidae</taxon>
        <taxon>Agaricales</taxon>
        <taxon>Marasmiineae</taxon>
        <taxon>Mycenaceae</taxon>
        <taxon>Mycena</taxon>
    </lineage>
</organism>
<feature type="transmembrane region" description="Helical" evidence="6">
    <location>
        <begin position="690"/>
        <end position="708"/>
    </location>
</feature>
<evidence type="ECO:0000313" key="7">
    <source>
        <dbReference type="EMBL" id="KAF7317432.1"/>
    </source>
</evidence>
<dbReference type="Proteomes" id="UP000613580">
    <property type="component" value="Unassembled WGS sequence"/>
</dbReference>
<evidence type="ECO:0008006" key="9">
    <source>
        <dbReference type="Google" id="ProtNLM"/>
    </source>
</evidence>
<keyword evidence="4 6" id="KW-0472">Membrane</keyword>
<dbReference type="GO" id="GO:0016020">
    <property type="term" value="C:membrane"/>
    <property type="evidence" value="ECO:0007669"/>
    <property type="project" value="UniProtKB-SubCell"/>
</dbReference>
<feature type="transmembrane region" description="Helical" evidence="6">
    <location>
        <begin position="888"/>
        <end position="916"/>
    </location>
</feature>
<evidence type="ECO:0000256" key="2">
    <source>
        <dbReference type="ARBA" id="ARBA00022692"/>
    </source>
</evidence>
<dbReference type="GO" id="GO:0022857">
    <property type="term" value="F:transmembrane transporter activity"/>
    <property type="evidence" value="ECO:0007669"/>
    <property type="project" value="TreeGrafter"/>
</dbReference>
<feature type="transmembrane region" description="Helical" evidence="6">
    <location>
        <begin position="461"/>
        <end position="481"/>
    </location>
</feature>
<dbReference type="InterPro" id="IPR036259">
    <property type="entry name" value="MFS_trans_sf"/>
</dbReference>
<protein>
    <recommendedName>
        <fullName evidence="9">MFS general substrate transporter</fullName>
    </recommendedName>
</protein>
<reference evidence="7" key="1">
    <citation type="submission" date="2020-05" db="EMBL/GenBank/DDBJ databases">
        <title>Mycena genomes resolve the evolution of fungal bioluminescence.</title>
        <authorList>
            <person name="Tsai I.J."/>
        </authorList>
    </citation>
    <scope>NUCLEOTIDE SEQUENCE</scope>
    <source>
        <strain evidence="7">110903Hualien_Pintung</strain>
    </source>
</reference>
<feature type="transmembrane region" description="Helical" evidence="6">
    <location>
        <begin position="398"/>
        <end position="416"/>
    </location>
</feature>
<evidence type="ECO:0000256" key="4">
    <source>
        <dbReference type="ARBA" id="ARBA00023136"/>
    </source>
</evidence>
<feature type="transmembrane region" description="Helical" evidence="6">
    <location>
        <begin position="648"/>
        <end position="670"/>
    </location>
</feature>
<dbReference type="PANTHER" id="PTHR23507">
    <property type="entry name" value="ZGC:174356"/>
    <property type="match status" value="1"/>
</dbReference>
<dbReference type="AlphaFoldDB" id="A0A8H6WH41"/>